<dbReference type="Gene3D" id="3.40.50.300">
    <property type="entry name" value="P-loop containing nucleotide triphosphate hydrolases"/>
    <property type="match status" value="1"/>
</dbReference>
<evidence type="ECO:0000256" key="1">
    <source>
        <dbReference type="ARBA" id="ARBA00004370"/>
    </source>
</evidence>
<dbReference type="InterPro" id="IPR003593">
    <property type="entry name" value="AAA+_ATPase"/>
</dbReference>
<dbReference type="InterPro" id="IPR037219">
    <property type="entry name" value="Peptidase_M41-like"/>
</dbReference>
<comment type="similarity">
    <text evidence="2 15">In the C-terminal section; belongs to the peptidase M41 family.</text>
</comment>
<keyword evidence="13 15" id="KW-0472">Membrane</keyword>
<feature type="binding site" evidence="15">
    <location>
        <position position="491"/>
    </location>
    <ligand>
        <name>Zn(2+)</name>
        <dbReference type="ChEBI" id="CHEBI:29105"/>
        <note>catalytic</note>
    </ligand>
</feature>
<dbReference type="PANTHER" id="PTHR23076:SF113">
    <property type="entry name" value="ATP-DEPENDENT ZINC METALLOPROTEASE FTSH 1, CHLOROPLASTIC-RELATED"/>
    <property type="match status" value="1"/>
</dbReference>
<evidence type="ECO:0000256" key="16">
    <source>
        <dbReference type="RuleBase" id="RU003651"/>
    </source>
</evidence>
<dbReference type="InterPro" id="IPR011546">
    <property type="entry name" value="Pept_M41_FtsH_extracell"/>
</dbReference>
<dbReference type="GO" id="GO:0004176">
    <property type="term" value="F:ATP-dependent peptidase activity"/>
    <property type="evidence" value="ECO:0007669"/>
    <property type="project" value="InterPro"/>
</dbReference>
<dbReference type="GO" id="GO:0016887">
    <property type="term" value="F:ATP hydrolysis activity"/>
    <property type="evidence" value="ECO:0007669"/>
    <property type="project" value="UniProtKB-UniRule"/>
</dbReference>
<dbReference type="GO" id="GO:0005886">
    <property type="term" value="C:plasma membrane"/>
    <property type="evidence" value="ECO:0007669"/>
    <property type="project" value="UniProtKB-SubCell"/>
</dbReference>
<evidence type="ECO:0000256" key="7">
    <source>
        <dbReference type="ARBA" id="ARBA00022741"/>
    </source>
</evidence>
<evidence type="ECO:0000256" key="2">
    <source>
        <dbReference type="ARBA" id="ARBA00010044"/>
    </source>
</evidence>
<dbReference type="HAMAP" id="MF_01458">
    <property type="entry name" value="FtsH"/>
    <property type="match status" value="1"/>
</dbReference>
<dbReference type="InterPro" id="IPR005936">
    <property type="entry name" value="FtsH"/>
</dbReference>
<dbReference type="GO" id="GO:0005524">
    <property type="term" value="F:ATP binding"/>
    <property type="evidence" value="ECO:0007669"/>
    <property type="project" value="UniProtKB-UniRule"/>
</dbReference>
<evidence type="ECO:0000256" key="6">
    <source>
        <dbReference type="ARBA" id="ARBA00022723"/>
    </source>
</evidence>
<feature type="domain" description="AAA+ ATPase" evidence="17">
    <location>
        <begin position="182"/>
        <end position="321"/>
    </location>
</feature>
<dbReference type="InterPro" id="IPR027417">
    <property type="entry name" value="P-loop_NTPase"/>
</dbReference>
<dbReference type="AlphaFoldDB" id="A0A8J8SBS2"/>
<keyword evidence="10 15" id="KW-0067">ATP-binding</keyword>
<evidence type="ECO:0000259" key="17">
    <source>
        <dbReference type="SMART" id="SM00382"/>
    </source>
</evidence>
<dbReference type="PROSITE" id="PS00674">
    <property type="entry name" value="AAA"/>
    <property type="match status" value="1"/>
</dbReference>
<proteinExistence type="inferred from homology"/>
<keyword evidence="11 15" id="KW-1133">Transmembrane helix</keyword>
<dbReference type="Pfam" id="PF00004">
    <property type="entry name" value="AAA"/>
    <property type="match status" value="1"/>
</dbReference>
<comment type="subcellular location">
    <subcellularLocation>
        <location evidence="15">Cell membrane</location>
        <topology evidence="15">Multi-pass membrane protein</topology>
        <orientation evidence="15">Cytoplasmic side</orientation>
    </subcellularLocation>
    <subcellularLocation>
        <location evidence="1">Membrane</location>
    </subcellularLocation>
</comment>
<dbReference type="SUPFAM" id="SSF140990">
    <property type="entry name" value="FtsH protease domain-like"/>
    <property type="match status" value="1"/>
</dbReference>
<feature type="binding site" evidence="15">
    <location>
        <position position="417"/>
    </location>
    <ligand>
        <name>Zn(2+)</name>
        <dbReference type="ChEBI" id="CHEBI:29105"/>
        <note>catalytic</note>
    </ligand>
</feature>
<dbReference type="Pfam" id="PF17862">
    <property type="entry name" value="AAA_lid_3"/>
    <property type="match status" value="1"/>
</dbReference>
<evidence type="ECO:0000256" key="15">
    <source>
        <dbReference type="HAMAP-Rule" id="MF_01458"/>
    </source>
</evidence>
<keyword evidence="7 15" id="KW-0547">Nucleotide-binding</keyword>
<evidence type="ECO:0000256" key="10">
    <source>
        <dbReference type="ARBA" id="ARBA00022840"/>
    </source>
</evidence>
<dbReference type="GO" id="GO:0030163">
    <property type="term" value="P:protein catabolic process"/>
    <property type="evidence" value="ECO:0007669"/>
    <property type="project" value="UniProtKB-UniRule"/>
</dbReference>
<evidence type="ECO:0000256" key="11">
    <source>
        <dbReference type="ARBA" id="ARBA00022989"/>
    </source>
</evidence>
<evidence type="ECO:0000256" key="8">
    <source>
        <dbReference type="ARBA" id="ARBA00022801"/>
    </source>
</evidence>
<feature type="active site" evidence="15">
    <location>
        <position position="414"/>
    </location>
</feature>
<feature type="transmembrane region" description="Helical" evidence="15">
    <location>
        <begin position="9"/>
        <end position="28"/>
    </location>
</feature>
<evidence type="ECO:0000256" key="13">
    <source>
        <dbReference type="ARBA" id="ARBA00023136"/>
    </source>
</evidence>
<keyword evidence="4 15" id="KW-0645">Protease</keyword>
<comment type="caution">
    <text evidence="15">Lacks conserved residue(s) required for the propagation of feature annotation.</text>
</comment>
<comment type="cofactor">
    <cofactor evidence="15">
        <name>Zn(2+)</name>
        <dbReference type="ChEBI" id="CHEBI:29105"/>
    </cofactor>
    <text evidence="15">Binds 1 zinc ion per subunit.</text>
</comment>
<dbReference type="InterPro" id="IPR000642">
    <property type="entry name" value="Peptidase_M41"/>
</dbReference>
<protein>
    <recommendedName>
        <fullName evidence="15">ATP-dependent zinc metalloprotease FtsH</fullName>
        <ecNumber evidence="15">3.4.24.-</ecNumber>
    </recommendedName>
</protein>
<reference evidence="18 19" key="1">
    <citation type="submission" date="2020-07" db="EMBL/GenBank/DDBJ databases">
        <title>Vallitalea guaymasensis genome.</title>
        <authorList>
            <person name="Postec A."/>
        </authorList>
    </citation>
    <scope>NUCLEOTIDE SEQUENCE [LARGE SCALE GENOMIC DNA]</scope>
    <source>
        <strain evidence="18 19">Ra1766G1</strain>
    </source>
</reference>
<name>A0A8J8SBS2_9FIRM</name>
<evidence type="ECO:0000256" key="5">
    <source>
        <dbReference type="ARBA" id="ARBA00022692"/>
    </source>
</evidence>
<gene>
    <name evidence="15" type="primary">ftsH</name>
    <name evidence="18" type="ORF">HYG85_06930</name>
</gene>
<dbReference type="SUPFAM" id="SSF52540">
    <property type="entry name" value="P-loop containing nucleoside triphosphate hydrolases"/>
    <property type="match status" value="1"/>
</dbReference>
<dbReference type="InterPro" id="IPR003960">
    <property type="entry name" value="ATPase_AAA_CS"/>
</dbReference>
<dbReference type="InterPro" id="IPR003959">
    <property type="entry name" value="ATPase_AAA_core"/>
</dbReference>
<keyword evidence="8 15" id="KW-0378">Hydrolase</keyword>
<evidence type="ECO:0000313" key="18">
    <source>
        <dbReference type="EMBL" id="QUH28661.1"/>
    </source>
</evidence>
<comment type="subunit">
    <text evidence="15">Homohexamer.</text>
</comment>
<dbReference type="EC" id="3.4.24.-" evidence="15"/>
<evidence type="ECO:0000256" key="14">
    <source>
        <dbReference type="ARBA" id="ARBA00061570"/>
    </source>
</evidence>
<dbReference type="PANTHER" id="PTHR23076">
    <property type="entry name" value="METALLOPROTEASE M41 FTSH"/>
    <property type="match status" value="1"/>
</dbReference>
<keyword evidence="19" id="KW-1185">Reference proteome</keyword>
<evidence type="ECO:0000256" key="4">
    <source>
        <dbReference type="ARBA" id="ARBA00022670"/>
    </source>
</evidence>
<evidence type="ECO:0000313" key="19">
    <source>
        <dbReference type="Proteomes" id="UP000677305"/>
    </source>
</evidence>
<dbReference type="FunFam" id="3.40.50.300:FF:000001">
    <property type="entry name" value="ATP-dependent zinc metalloprotease FtsH"/>
    <property type="match status" value="1"/>
</dbReference>
<comment type="similarity">
    <text evidence="14 15">In the central section; belongs to the AAA ATPase family.</text>
</comment>
<organism evidence="18 19">
    <name type="scientific">Vallitalea guaymasensis</name>
    <dbReference type="NCBI Taxonomy" id="1185412"/>
    <lineage>
        <taxon>Bacteria</taxon>
        <taxon>Bacillati</taxon>
        <taxon>Bacillota</taxon>
        <taxon>Clostridia</taxon>
        <taxon>Lachnospirales</taxon>
        <taxon>Vallitaleaceae</taxon>
        <taxon>Vallitalea</taxon>
    </lineage>
</organism>
<keyword evidence="6 15" id="KW-0479">Metal-binding</keyword>
<feature type="binding site" evidence="15">
    <location>
        <position position="413"/>
    </location>
    <ligand>
        <name>Zn(2+)</name>
        <dbReference type="ChEBI" id="CHEBI:29105"/>
        <note>catalytic</note>
    </ligand>
</feature>
<accession>A0A8J8SBS2</accession>
<evidence type="ECO:0000256" key="3">
    <source>
        <dbReference type="ARBA" id="ARBA00022475"/>
    </source>
</evidence>
<keyword evidence="12 15" id="KW-0482">Metalloprotease</keyword>
<dbReference type="FunFam" id="1.10.8.60:FF:000001">
    <property type="entry name" value="ATP-dependent zinc metalloprotease FtsH"/>
    <property type="match status" value="1"/>
</dbReference>
<comment type="similarity">
    <text evidence="16">Belongs to the AAA ATPase family.</text>
</comment>
<dbReference type="GO" id="GO:0004222">
    <property type="term" value="F:metalloendopeptidase activity"/>
    <property type="evidence" value="ECO:0007669"/>
    <property type="project" value="InterPro"/>
</dbReference>
<dbReference type="Pfam" id="PF06480">
    <property type="entry name" value="FtsH_ext"/>
    <property type="match status" value="1"/>
</dbReference>
<dbReference type="GO" id="GO:0006508">
    <property type="term" value="P:proteolysis"/>
    <property type="evidence" value="ECO:0007669"/>
    <property type="project" value="UniProtKB-KW"/>
</dbReference>
<dbReference type="Pfam" id="PF01434">
    <property type="entry name" value="Peptidase_M41"/>
    <property type="match status" value="1"/>
</dbReference>
<evidence type="ECO:0000256" key="12">
    <source>
        <dbReference type="ARBA" id="ARBA00023049"/>
    </source>
</evidence>
<dbReference type="Gene3D" id="1.10.8.60">
    <property type="match status" value="1"/>
</dbReference>
<dbReference type="EMBL" id="CP058561">
    <property type="protein sequence ID" value="QUH28661.1"/>
    <property type="molecule type" value="Genomic_DNA"/>
</dbReference>
<keyword evidence="3 15" id="KW-1003">Cell membrane</keyword>
<keyword evidence="5 15" id="KW-0812">Transmembrane</keyword>
<dbReference type="CDD" id="cd19501">
    <property type="entry name" value="RecA-like_FtsH"/>
    <property type="match status" value="1"/>
</dbReference>
<dbReference type="KEGG" id="vgu:HYG85_06930"/>
<dbReference type="Gene3D" id="1.20.58.760">
    <property type="entry name" value="Peptidase M41"/>
    <property type="match status" value="1"/>
</dbReference>
<dbReference type="InterPro" id="IPR041569">
    <property type="entry name" value="AAA_lid_3"/>
</dbReference>
<dbReference type="Proteomes" id="UP000677305">
    <property type="component" value="Chromosome"/>
</dbReference>
<sequence length="576" mass="63581">MNEVKNKKLVIIVISVLILIASVTTFLLTKKEYEEMTYNEFVNYVEQSSVGEVTIIDDNTLYVKLKDNDKTVYKVPNPLKDGFKEYLLLQDIKVGAGSSSGLEKTFQTVGVGLLLIGVLWYIRKGSGNNKQVIVDANKNKINNNNVVNFSNVAGNEEAKDLVGDIIDFIKTPEKYSSMGARMPRGVLLYGPPGTGKTLMAKAVAGEADVPYYAVSGSDFIQMYVGVGASRIRQLFKKAKKSEKAVIFIDEIDAIGKTRAGKASASNDERDQTLNALLTEMSGFNDNEGIVVIAATNRIDTLDPALLRPGRFDRQIEIGLPDYNARRAIISLHAKNKPIHDTVDIDSIAKDTVYFSGAMLENLMNEAAIITANSNEKAIRKQHIDKAFYTVIAGAEKKDRSNITDKDRQITAYHEAGHALMTKLLLPDNIISKVTIIPSTRGAGGFSMSIPKDKMYQSKKEIISNIKVLLAGRVAEEIIFGEDGVTTGASNDIEKASNLIKDYIVKYGMDDKFGLFNFESANVNDTAIIDQCREEIKKAYISAKDTLEKNKEYLSRIASMLIEKETIDNNDIDEICA</sequence>
<dbReference type="GO" id="GO:0008270">
    <property type="term" value="F:zinc ion binding"/>
    <property type="evidence" value="ECO:0007669"/>
    <property type="project" value="UniProtKB-UniRule"/>
</dbReference>
<keyword evidence="9 15" id="KW-0862">Zinc</keyword>
<comment type="function">
    <text evidence="15">Acts as a processive, ATP-dependent zinc metallopeptidase for both cytoplasmic and membrane proteins. Plays a role in the quality control of integral membrane proteins.</text>
</comment>
<evidence type="ECO:0000256" key="9">
    <source>
        <dbReference type="ARBA" id="ARBA00022833"/>
    </source>
</evidence>
<feature type="binding site" evidence="15">
    <location>
        <begin position="190"/>
        <end position="197"/>
    </location>
    <ligand>
        <name>ATP</name>
        <dbReference type="ChEBI" id="CHEBI:30616"/>
    </ligand>
</feature>
<dbReference type="SMART" id="SM00382">
    <property type="entry name" value="AAA"/>
    <property type="match status" value="1"/>
</dbReference>